<organism evidence="1 2">
    <name type="scientific">Stieleria bergensis</name>
    <dbReference type="NCBI Taxonomy" id="2528025"/>
    <lineage>
        <taxon>Bacteria</taxon>
        <taxon>Pseudomonadati</taxon>
        <taxon>Planctomycetota</taxon>
        <taxon>Planctomycetia</taxon>
        <taxon>Pirellulales</taxon>
        <taxon>Pirellulaceae</taxon>
        <taxon>Stieleria</taxon>
    </lineage>
</organism>
<evidence type="ECO:0000313" key="1">
    <source>
        <dbReference type="EMBL" id="QDT61620.1"/>
    </source>
</evidence>
<accession>A0A517SZP3</accession>
<protein>
    <submittedName>
        <fullName evidence="1">Uncharacterized protein</fullName>
    </submittedName>
</protein>
<dbReference type="EMBL" id="CP036272">
    <property type="protein sequence ID" value="QDT61620.1"/>
    <property type="molecule type" value="Genomic_DNA"/>
</dbReference>
<name>A0A517SZP3_9BACT</name>
<evidence type="ECO:0000313" key="2">
    <source>
        <dbReference type="Proteomes" id="UP000315003"/>
    </source>
</evidence>
<dbReference type="Proteomes" id="UP000315003">
    <property type="component" value="Chromosome"/>
</dbReference>
<sequence>MRGDGRAISTTYSLLSMSKLPPSCQNGASRRILKDARVVTEVCLCQFTLPVERFVDPAGKGRSNPHHAEAFLVSHPLKALHLTLKKTISSPLKSENLLKNPSA</sequence>
<reference evidence="1 2" key="1">
    <citation type="submission" date="2019-02" db="EMBL/GenBank/DDBJ databases">
        <title>Deep-cultivation of Planctomycetes and their phenomic and genomic characterization uncovers novel biology.</title>
        <authorList>
            <person name="Wiegand S."/>
            <person name="Jogler M."/>
            <person name="Boedeker C."/>
            <person name="Pinto D."/>
            <person name="Vollmers J."/>
            <person name="Rivas-Marin E."/>
            <person name="Kohn T."/>
            <person name="Peeters S.H."/>
            <person name="Heuer A."/>
            <person name="Rast P."/>
            <person name="Oberbeckmann S."/>
            <person name="Bunk B."/>
            <person name="Jeske O."/>
            <person name="Meyerdierks A."/>
            <person name="Storesund J.E."/>
            <person name="Kallscheuer N."/>
            <person name="Luecker S."/>
            <person name="Lage O.M."/>
            <person name="Pohl T."/>
            <person name="Merkel B.J."/>
            <person name="Hornburger P."/>
            <person name="Mueller R.-W."/>
            <person name="Bruemmer F."/>
            <person name="Labrenz M."/>
            <person name="Spormann A.M."/>
            <person name="Op den Camp H."/>
            <person name="Overmann J."/>
            <person name="Amann R."/>
            <person name="Jetten M.S.M."/>
            <person name="Mascher T."/>
            <person name="Medema M.H."/>
            <person name="Devos D.P."/>
            <person name="Kaster A.-K."/>
            <person name="Ovreas L."/>
            <person name="Rohde M."/>
            <person name="Galperin M.Y."/>
            <person name="Jogler C."/>
        </authorList>
    </citation>
    <scope>NUCLEOTIDE SEQUENCE [LARGE SCALE GENOMIC DNA]</scope>
    <source>
        <strain evidence="1 2">SV_7m_r</strain>
    </source>
</reference>
<keyword evidence="2" id="KW-1185">Reference proteome</keyword>
<dbReference type="AlphaFoldDB" id="A0A517SZP3"/>
<proteinExistence type="predicted"/>
<gene>
    <name evidence="1" type="ORF">SV7mr_41570</name>
</gene>